<comment type="caution">
    <text evidence="1">The sequence shown here is derived from an EMBL/GenBank/DDBJ whole genome shotgun (WGS) entry which is preliminary data.</text>
</comment>
<name>A0A426Y533_ENSVE</name>
<dbReference type="Proteomes" id="UP000287651">
    <property type="component" value="Unassembled WGS sequence"/>
</dbReference>
<dbReference type="AlphaFoldDB" id="A0A426Y533"/>
<proteinExistence type="predicted"/>
<evidence type="ECO:0000313" key="1">
    <source>
        <dbReference type="EMBL" id="RRT46631.1"/>
    </source>
</evidence>
<gene>
    <name evidence="1" type="ORF">B296_00054317</name>
</gene>
<dbReference type="EMBL" id="AMZH03015059">
    <property type="protein sequence ID" value="RRT46631.1"/>
    <property type="molecule type" value="Genomic_DNA"/>
</dbReference>
<organism evidence="1 2">
    <name type="scientific">Ensete ventricosum</name>
    <name type="common">Abyssinian banana</name>
    <name type="synonym">Musa ensete</name>
    <dbReference type="NCBI Taxonomy" id="4639"/>
    <lineage>
        <taxon>Eukaryota</taxon>
        <taxon>Viridiplantae</taxon>
        <taxon>Streptophyta</taxon>
        <taxon>Embryophyta</taxon>
        <taxon>Tracheophyta</taxon>
        <taxon>Spermatophyta</taxon>
        <taxon>Magnoliopsida</taxon>
        <taxon>Liliopsida</taxon>
        <taxon>Zingiberales</taxon>
        <taxon>Musaceae</taxon>
        <taxon>Ensete</taxon>
    </lineage>
</organism>
<evidence type="ECO:0000313" key="2">
    <source>
        <dbReference type="Proteomes" id="UP000287651"/>
    </source>
</evidence>
<sequence>MVARNFVVRHNDAQFPVECDTDFGFELIELVPCCPRKILVEVGGLVVTDESDLESISDKLRLVSIQEEGEKARAAEVEKSDEELAR</sequence>
<protein>
    <submittedName>
        <fullName evidence="1">Uncharacterized protein</fullName>
    </submittedName>
</protein>
<reference evidence="1 2" key="1">
    <citation type="journal article" date="2014" name="Agronomy (Basel)">
        <title>A Draft Genome Sequence for Ensete ventricosum, the Drought-Tolerant Tree Against Hunger.</title>
        <authorList>
            <person name="Harrison J."/>
            <person name="Moore K.A."/>
            <person name="Paszkiewicz K."/>
            <person name="Jones T."/>
            <person name="Grant M."/>
            <person name="Ambacheew D."/>
            <person name="Muzemil S."/>
            <person name="Studholme D.J."/>
        </authorList>
    </citation>
    <scope>NUCLEOTIDE SEQUENCE [LARGE SCALE GENOMIC DNA]</scope>
</reference>
<accession>A0A426Y533</accession>